<reference evidence="1" key="1">
    <citation type="submission" date="2018-02" db="EMBL/GenBank/DDBJ databases">
        <title>Rhizophora mucronata_Transcriptome.</title>
        <authorList>
            <person name="Meera S.P."/>
            <person name="Sreeshan A."/>
            <person name="Augustine A."/>
        </authorList>
    </citation>
    <scope>NUCLEOTIDE SEQUENCE</scope>
    <source>
        <tissue evidence="1">Leaf</tissue>
    </source>
</reference>
<proteinExistence type="predicted"/>
<sequence>MPGAHIINPCNLQCNDQVYCLHPVVDGKSNEGSGAALNGQGLSACEFENMNCLANQNSVINELPSCGVGNLVANASSSGTNKEKGENL</sequence>
<dbReference type="EMBL" id="GGEC01005360">
    <property type="protein sequence ID" value="MBW85843.1"/>
    <property type="molecule type" value="Transcribed_RNA"/>
</dbReference>
<organism evidence="1">
    <name type="scientific">Rhizophora mucronata</name>
    <name type="common">Asiatic mangrove</name>
    <dbReference type="NCBI Taxonomy" id="61149"/>
    <lineage>
        <taxon>Eukaryota</taxon>
        <taxon>Viridiplantae</taxon>
        <taxon>Streptophyta</taxon>
        <taxon>Embryophyta</taxon>
        <taxon>Tracheophyta</taxon>
        <taxon>Spermatophyta</taxon>
        <taxon>Magnoliopsida</taxon>
        <taxon>eudicotyledons</taxon>
        <taxon>Gunneridae</taxon>
        <taxon>Pentapetalae</taxon>
        <taxon>rosids</taxon>
        <taxon>fabids</taxon>
        <taxon>Malpighiales</taxon>
        <taxon>Rhizophoraceae</taxon>
        <taxon>Rhizophora</taxon>
    </lineage>
</organism>
<name>A0A2P2IXA4_RHIMU</name>
<evidence type="ECO:0000313" key="1">
    <source>
        <dbReference type="EMBL" id="MBW85843.1"/>
    </source>
</evidence>
<accession>A0A2P2IXA4</accession>
<protein>
    <submittedName>
        <fullName evidence="1">DNA binding protein</fullName>
    </submittedName>
</protein>
<dbReference type="AlphaFoldDB" id="A0A2P2IXA4"/>